<reference evidence="2" key="1">
    <citation type="journal article" date="2008" name="Nat. Genet.">
        <title>The Pristionchus pacificus genome provides a unique perspective on nematode lifestyle and parasitism.</title>
        <authorList>
            <person name="Dieterich C."/>
            <person name="Clifton S.W."/>
            <person name="Schuster L.N."/>
            <person name="Chinwalla A."/>
            <person name="Delehaunty K."/>
            <person name="Dinkelacker I."/>
            <person name="Fulton L."/>
            <person name="Fulton R."/>
            <person name="Godfrey J."/>
            <person name="Minx P."/>
            <person name="Mitreva M."/>
            <person name="Roeseler W."/>
            <person name="Tian H."/>
            <person name="Witte H."/>
            <person name="Yang S.P."/>
            <person name="Wilson R.K."/>
            <person name="Sommer R.J."/>
        </authorList>
    </citation>
    <scope>NUCLEOTIDE SEQUENCE [LARGE SCALE GENOMIC DNA]</scope>
    <source>
        <strain evidence="2">PS312</strain>
    </source>
</reference>
<evidence type="ECO:0000313" key="2">
    <source>
        <dbReference type="Proteomes" id="UP000005239"/>
    </source>
</evidence>
<sequence length="763" mass="87969">MFNNIKHRMWKKCLTPVMNKLGKNNLLLEQTRFGVYEISVSSHSNYLEPVQLDIVNIITSLFTCKVWPYRTPIRVNVINSKAAEFFPWLKFIKKINVDELEYHTSTLSKDDHELLLQLAEVSKAIQIVVDANYKRMDIIPLAREIFQRKCAEIEFEEDLWRQRSFISVDDIERLLKFVNGLNKKVKFRASVDASPGIFNIGMYRIEIGQVSKAMMVRANAILYTVANPFRVQKEGESSCKISFGVRNKLKNIMWKNCFTFLTKKLGKDNVIFEQTRLLETALISVIVTAEQIDHLIGYIKPLLDNLTIFTFELEAVPLKIINIITNFFKDKIGPSIIPIRVNVTNSKASEFFPWLELIKKVNVNRLEYRTSSISKDDCALLIQLAGVAKLIRIIVDVSYNRIDIVPLIREMFRRKCVQIIFEEDFGLPIHTTFLSIEDVDRLIKYFHNLTKKVRFYAFADASPIVSQIGMYRVVLSCTVLSKRMTVDILAFPRTATETLGSYLSLKSIVRLRENEDSVKLSFGISNRKKYKMWTNFVDFVTQTLDIQNASLQQEATMFQPSSMFMTVNAERLRTFTRAMRPLLEASMIVQLALETVPKAIAKIISDVFKNKKVLTIFVNVKNSNAVEFSPWLPLITRFNPLTINYTTSTLTKSADFKLLLRFASISRTIRIYKSVDVVPLIREILLRRCANIDLRVESIRDMSSISFLSTRDIERLLQSFNSVSKKIRFLAFTDAQPMNIQIGTFKVCVTDEPNAKHITIESI</sequence>
<gene>
    <name evidence="1" type="primary">WBGene00280558</name>
</gene>
<name>A0A2A6C084_PRIPA</name>
<reference evidence="1" key="2">
    <citation type="submission" date="2022-06" db="UniProtKB">
        <authorList>
            <consortium name="EnsemblMetazoa"/>
        </authorList>
    </citation>
    <scope>IDENTIFICATION</scope>
    <source>
        <strain evidence="1">PS312</strain>
    </source>
</reference>
<protein>
    <submittedName>
        <fullName evidence="1">Uncharacterized protein</fullName>
    </submittedName>
</protein>
<dbReference type="Proteomes" id="UP000005239">
    <property type="component" value="Unassembled WGS sequence"/>
</dbReference>
<organism evidence="1 2">
    <name type="scientific">Pristionchus pacificus</name>
    <name type="common">Parasitic nematode worm</name>
    <dbReference type="NCBI Taxonomy" id="54126"/>
    <lineage>
        <taxon>Eukaryota</taxon>
        <taxon>Metazoa</taxon>
        <taxon>Ecdysozoa</taxon>
        <taxon>Nematoda</taxon>
        <taxon>Chromadorea</taxon>
        <taxon>Rhabditida</taxon>
        <taxon>Rhabditina</taxon>
        <taxon>Diplogasteromorpha</taxon>
        <taxon>Diplogasteroidea</taxon>
        <taxon>Neodiplogasteridae</taxon>
        <taxon>Pristionchus</taxon>
    </lineage>
</organism>
<proteinExistence type="predicted"/>
<accession>A0A8R1UZ60</accession>
<dbReference type="EnsemblMetazoa" id="PPA42189.1">
    <property type="protein sequence ID" value="PPA42189.1"/>
    <property type="gene ID" value="WBGene00280558"/>
</dbReference>
<dbReference type="AlphaFoldDB" id="A0A2A6C084"/>
<keyword evidence="2" id="KW-1185">Reference proteome</keyword>
<evidence type="ECO:0000313" key="1">
    <source>
        <dbReference type="EnsemblMetazoa" id="PPA42189.1"/>
    </source>
</evidence>
<accession>A0A2A6C084</accession>